<feature type="transmembrane region" description="Helical" evidence="5">
    <location>
        <begin position="164"/>
        <end position="184"/>
    </location>
</feature>
<dbReference type="SMART" id="SM00267">
    <property type="entry name" value="GGDEF"/>
    <property type="match status" value="1"/>
</dbReference>
<dbReference type="NCBIfam" id="TIGR00254">
    <property type="entry name" value="GGDEF"/>
    <property type="match status" value="1"/>
</dbReference>
<keyword evidence="5" id="KW-1133">Transmembrane helix</keyword>
<comment type="subcellular location">
    <subcellularLocation>
        <location evidence="2">Cell inner membrane</location>
    </subcellularLocation>
</comment>
<comment type="catalytic activity">
    <reaction evidence="4">
        <text>2 GTP = 3',3'-c-di-GMP + 2 diphosphate</text>
        <dbReference type="Rhea" id="RHEA:24898"/>
        <dbReference type="ChEBI" id="CHEBI:33019"/>
        <dbReference type="ChEBI" id="CHEBI:37565"/>
        <dbReference type="ChEBI" id="CHEBI:58805"/>
        <dbReference type="EC" id="2.7.7.65"/>
    </reaction>
</comment>
<protein>
    <recommendedName>
        <fullName evidence="3">diguanylate cyclase</fullName>
        <ecNumber evidence="3">2.7.7.65</ecNumber>
    </recommendedName>
</protein>
<dbReference type="Pfam" id="PF00990">
    <property type="entry name" value="GGDEF"/>
    <property type="match status" value="1"/>
</dbReference>
<dbReference type="PANTHER" id="PTHR45138:SF9">
    <property type="entry name" value="DIGUANYLATE CYCLASE DGCM-RELATED"/>
    <property type="match status" value="1"/>
</dbReference>
<evidence type="ECO:0000259" key="6">
    <source>
        <dbReference type="PROSITE" id="PS50887"/>
    </source>
</evidence>
<feature type="transmembrane region" description="Helical" evidence="5">
    <location>
        <begin position="190"/>
        <end position="211"/>
    </location>
</feature>
<gene>
    <name evidence="7" type="ORF">GQA94_01810</name>
</gene>
<dbReference type="InterPro" id="IPR050469">
    <property type="entry name" value="Diguanylate_Cyclase"/>
</dbReference>
<dbReference type="PROSITE" id="PS50887">
    <property type="entry name" value="GGDEF"/>
    <property type="match status" value="1"/>
</dbReference>
<dbReference type="CDD" id="cd01949">
    <property type="entry name" value="GGDEF"/>
    <property type="match status" value="1"/>
</dbReference>
<evidence type="ECO:0000313" key="8">
    <source>
        <dbReference type="Proteomes" id="UP000438983"/>
    </source>
</evidence>
<accession>A0A6I6LIS0</accession>
<proteinExistence type="predicted"/>
<feature type="transmembrane region" description="Helical" evidence="5">
    <location>
        <begin position="110"/>
        <end position="129"/>
    </location>
</feature>
<name>A0A6I6LIS0_STUST</name>
<dbReference type="OrthoDB" id="9803824at2"/>
<dbReference type="GO" id="GO:0043709">
    <property type="term" value="P:cell adhesion involved in single-species biofilm formation"/>
    <property type="evidence" value="ECO:0007669"/>
    <property type="project" value="TreeGrafter"/>
</dbReference>
<dbReference type="PANTHER" id="PTHR45138">
    <property type="entry name" value="REGULATORY COMPONENTS OF SENSORY TRANSDUCTION SYSTEM"/>
    <property type="match status" value="1"/>
</dbReference>
<dbReference type="InterPro" id="IPR000160">
    <property type="entry name" value="GGDEF_dom"/>
</dbReference>
<keyword evidence="5" id="KW-0812">Transmembrane</keyword>
<dbReference type="AlphaFoldDB" id="A0A6I6LIS0"/>
<evidence type="ECO:0000256" key="2">
    <source>
        <dbReference type="ARBA" id="ARBA00004533"/>
    </source>
</evidence>
<evidence type="ECO:0000256" key="1">
    <source>
        <dbReference type="ARBA" id="ARBA00001946"/>
    </source>
</evidence>
<evidence type="ECO:0000256" key="4">
    <source>
        <dbReference type="ARBA" id="ARBA00034247"/>
    </source>
</evidence>
<sequence>MHTLELQSAEDFRDTPCGKQLLGGFRGLVFVPELEREFRRYLGYQARLSQALGACLLLMVVGGYFYVEQRLFVHSDPQWLHELTLLRLLQMVPGIAILAMTVFHKRVRMISNRLFPLLLVMVGTVAARIDIQYEMTQPDLAFRYGAGLLIVCSFFFLGITFWRALLSAASIVLFDILIAAIILSPSEMQVHWISVSYYLLLLIIGAISRYVHEYSQREQFLVRQLLGWVAQHDSLTGLANRRSFDTALKQTLLQARRDGQPLTLLLLDLDNFKAYNDSLGHPAGDALIRVFGEVLGRFSRRPMDLAARVGGEEFALLLFDCDAQAAQTIARQILSALAERAVPHPAPVQGRYVTTSIGIVMWQPGQTADQLYHAADAALYRAKQAGKNRYALSPAPAA</sequence>
<comment type="cofactor">
    <cofactor evidence="1">
        <name>Mg(2+)</name>
        <dbReference type="ChEBI" id="CHEBI:18420"/>
    </cofactor>
</comment>
<dbReference type="InterPro" id="IPR029787">
    <property type="entry name" value="Nucleotide_cyclase"/>
</dbReference>
<dbReference type="GO" id="GO:0052621">
    <property type="term" value="F:diguanylate cyclase activity"/>
    <property type="evidence" value="ECO:0007669"/>
    <property type="project" value="UniProtKB-EC"/>
</dbReference>
<reference evidence="7 8" key="1">
    <citation type="submission" date="2019-12" db="EMBL/GenBank/DDBJ databases">
        <title>Complete genome sequence of Pseudomonas stutzeri.</title>
        <authorList>
            <person name="Lim S.R."/>
            <person name="Kim J.H."/>
        </authorList>
    </citation>
    <scope>NUCLEOTIDE SEQUENCE [LARGE SCALE GENOMIC DNA]</scope>
    <source>
        <strain evidence="7 8">PM101005</strain>
    </source>
</reference>
<keyword evidence="5" id="KW-0472">Membrane</keyword>
<dbReference type="Proteomes" id="UP000438983">
    <property type="component" value="Chromosome"/>
</dbReference>
<dbReference type="GO" id="GO:0005886">
    <property type="term" value="C:plasma membrane"/>
    <property type="evidence" value="ECO:0007669"/>
    <property type="project" value="UniProtKB-SubCell"/>
</dbReference>
<dbReference type="InterPro" id="IPR043128">
    <property type="entry name" value="Rev_trsase/Diguanyl_cyclase"/>
</dbReference>
<organism evidence="7 8">
    <name type="scientific">Stutzerimonas stutzeri</name>
    <name type="common">Pseudomonas stutzeri</name>
    <dbReference type="NCBI Taxonomy" id="316"/>
    <lineage>
        <taxon>Bacteria</taxon>
        <taxon>Pseudomonadati</taxon>
        <taxon>Pseudomonadota</taxon>
        <taxon>Gammaproteobacteria</taxon>
        <taxon>Pseudomonadales</taxon>
        <taxon>Pseudomonadaceae</taxon>
        <taxon>Stutzerimonas</taxon>
    </lineage>
</organism>
<evidence type="ECO:0000256" key="3">
    <source>
        <dbReference type="ARBA" id="ARBA00012528"/>
    </source>
</evidence>
<dbReference type="GO" id="GO:1902201">
    <property type="term" value="P:negative regulation of bacterial-type flagellum-dependent cell motility"/>
    <property type="evidence" value="ECO:0007669"/>
    <property type="project" value="TreeGrafter"/>
</dbReference>
<dbReference type="FunFam" id="3.30.70.270:FF:000001">
    <property type="entry name" value="Diguanylate cyclase domain protein"/>
    <property type="match status" value="1"/>
</dbReference>
<evidence type="ECO:0000313" key="7">
    <source>
        <dbReference type="EMBL" id="QGZ28860.1"/>
    </source>
</evidence>
<feature type="transmembrane region" description="Helical" evidence="5">
    <location>
        <begin position="141"/>
        <end position="157"/>
    </location>
</feature>
<evidence type="ECO:0000256" key="5">
    <source>
        <dbReference type="SAM" id="Phobius"/>
    </source>
</evidence>
<dbReference type="Gene3D" id="3.30.70.270">
    <property type="match status" value="1"/>
</dbReference>
<feature type="transmembrane region" description="Helical" evidence="5">
    <location>
        <begin position="79"/>
        <end position="103"/>
    </location>
</feature>
<dbReference type="SUPFAM" id="SSF55073">
    <property type="entry name" value="Nucleotide cyclase"/>
    <property type="match status" value="1"/>
</dbReference>
<feature type="domain" description="GGDEF" evidence="6">
    <location>
        <begin position="260"/>
        <end position="395"/>
    </location>
</feature>
<dbReference type="RefSeq" id="WP_158186458.1">
    <property type="nucleotide sequence ID" value="NZ_CP046902.1"/>
</dbReference>
<dbReference type="EC" id="2.7.7.65" evidence="3"/>
<feature type="transmembrane region" description="Helical" evidence="5">
    <location>
        <begin position="48"/>
        <end position="67"/>
    </location>
</feature>
<dbReference type="EMBL" id="CP046902">
    <property type="protein sequence ID" value="QGZ28860.1"/>
    <property type="molecule type" value="Genomic_DNA"/>
</dbReference>